<dbReference type="InterPro" id="IPR040850">
    <property type="entry name" value="Knl1_RWD_C"/>
</dbReference>
<dbReference type="InterPro" id="IPR033338">
    <property type="entry name" value="Spc105/Spc7"/>
</dbReference>
<dbReference type="SMART" id="SM00787">
    <property type="entry name" value="Spc7"/>
    <property type="match status" value="1"/>
</dbReference>
<dbReference type="GO" id="GO:0034501">
    <property type="term" value="P:protein localization to kinetochore"/>
    <property type="evidence" value="ECO:0007669"/>
    <property type="project" value="TreeGrafter"/>
</dbReference>
<feature type="compositionally biased region" description="Polar residues" evidence="2">
    <location>
        <begin position="1598"/>
        <end position="1614"/>
    </location>
</feature>
<dbReference type="Proteomes" id="UP000019478">
    <property type="component" value="Unassembled WGS sequence"/>
</dbReference>
<dbReference type="OrthoDB" id="5592879at2759"/>
<dbReference type="HOGENOM" id="CLU_002533_1_0_1"/>
<feature type="region of interest" description="Disordered" evidence="2">
    <location>
        <begin position="1"/>
        <end position="24"/>
    </location>
</feature>
<dbReference type="GO" id="GO:1990758">
    <property type="term" value="P:mitotic sister chromatid biorientation"/>
    <property type="evidence" value="ECO:0007669"/>
    <property type="project" value="TreeGrafter"/>
</dbReference>
<gene>
    <name evidence="4" type="ORF">A1O3_07698</name>
</gene>
<feature type="region of interest" description="Disordered" evidence="2">
    <location>
        <begin position="980"/>
        <end position="1013"/>
    </location>
</feature>
<dbReference type="PANTHER" id="PTHR28260">
    <property type="entry name" value="SPINDLE POLE BODY COMPONENT SPC105"/>
    <property type="match status" value="1"/>
</dbReference>
<feature type="compositionally biased region" description="Basic and acidic residues" evidence="2">
    <location>
        <begin position="172"/>
        <end position="194"/>
    </location>
</feature>
<dbReference type="PANTHER" id="PTHR28260:SF1">
    <property type="entry name" value="SPINDLE POLE BODY COMPONENT SPC105"/>
    <property type="match status" value="1"/>
</dbReference>
<feature type="compositionally biased region" description="Basic and acidic residues" evidence="2">
    <location>
        <begin position="1"/>
        <end position="10"/>
    </location>
</feature>
<feature type="compositionally biased region" description="Polar residues" evidence="2">
    <location>
        <begin position="678"/>
        <end position="713"/>
    </location>
</feature>
<feature type="compositionally biased region" description="Polar residues" evidence="2">
    <location>
        <begin position="627"/>
        <end position="638"/>
    </location>
</feature>
<feature type="compositionally biased region" description="Acidic residues" evidence="2">
    <location>
        <begin position="327"/>
        <end position="338"/>
    </location>
</feature>
<dbReference type="RefSeq" id="XP_007735994.1">
    <property type="nucleotide sequence ID" value="XM_007737804.1"/>
</dbReference>
<feature type="region of interest" description="Disordered" evidence="2">
    <location>
        <begin position="1560"/>
        <end position="1632"/>
    </location>
</feature>
<feature type="compositionally biased region" description="Polar residues" evidence="2">
    <location>
        <begin position="768"/>
        <end position="780"/>
    </location>
</feature>
<feature type="region of interest" description="Disordered" evidence="2">
    <location>
        <begin position="615"/>
        <end position="741"/>
    </location>
</feature>
<dbReference type="STRING" id="1182542.W9XWQ8"/>
<feature type="compositionally biased region" description="Basic residues" evidence="2">
    <location>
        <begin position="892"/>
        <end position="903"/>
    </location>
</feature>
<feature type="compositionally biased region" description="Polar residues" evidence="2">
    <location>
        <begin position="305"/>
        <end position="321"/>
    </location>
</feature>
<dbReference type="InterPro" id="IPR013253">
    <property type="entry name" value="Spc7_domain"/>
</dbReference>
<dbReference type="Pfam" id="PF08317">
    <property type="entry name" value="Spc7"/>
    <property type="match status" value="1"/>
</dbReference>
<evidence type="ECO:0000313" key="4">
    <source>
        <dbReference type="EMBL" id="EXJ81406.1"/>
    </source>
</evidence>
<protein>
    <recommendedName>
        <fullName evidence="3">Spc7 kinetochore protein domain-containing protein</fullName>
    </recommendedName>
</protein>
<evidence type="ECO:0000313" key="5">
    <source>
        <dbReference type="Proteomes" id="UP000019478"/>
    </source>
</evidence>
<feature type="compositionally biased region" description="Basic residues" evidence="2">
    <location>
        <begin position="481"/>
        <end position="492"/>
    </location>
</feature>
<name>W9XWQ8_9EURO</name>
<dbReference type="eggNOG" id="ENOG502S20P">
    <property type="taxonomic scope" value="Eukaryota"/>
</dbReference>
<keyword evidence="5" id="KW-1185">Reference proteome</keyword>
<feature type="coiled-coil region" evidence="1">
    <location>
        <begin position="1216"/>
        <end position="1299"/>
    </location>
</feature>
<dbReference type="SMART" id="SM01315">
    <property type="entry name" value="Spc7_N"/>
    <property type="match status" value="1"/>
</dbReference>
<feature type="domain" description="Spc7 kinetochore protein" evidence="3">
    <location>
        <begin position="1030"/>
        <end position="1355"/>
    </location>
</feature>
<dbReference type="GeneID" id="19171794"/>
<feature type="compositionally biased region" description="Low complexity" evidence="2">
    <location>
        <begin position="615"/>
        <end position="624"/>
    </location>
</feature>
<evidence type="ECO:0000259" key="3">
    <source>
        <dbReference type="SMART" id="SM00787"/>
    </source>
</evidence>
<feature type="region of interest" description="Disordered" evidence="2">
    <location>
        <begin position="890"/>
        <end position="962"/>
    </location>
</feature>
<feature type="compositionally biased region" description="Polar residues" evidence="2">
    <location>
        <begin position="980"/>
        <end position="995"/>
    </location>
</feature>
<feature type="compositionally biased region" description="Low complexity" evidence="2">
    <location>
        <begin position="226"/>
        <end position="243"/>
    </location>
</feature>
<evidence type="ECO:0000256" key="1">
    <source>
        <dbReference type="SAM" id="Coils"/>
    </source>
</evidence>
<sequence length="1730" mass="187567">MADSATDRKATRQKARQSIAHMPSSKISAFKDNITTDIAALQAQNSAAQVAKKKSRGKSLGPGGIEALKESTGNAAKISAPFQIKSILKPTIPLTPPKAIPTFDELRKRSTGKGKSPSKNGGEDLLIDFSTPGPSRQDRGEITMSGAENVADPFSPMRRRTPGKSGAESMETVEREREEELKRQAEKQAILERRAARRKSLANRRVSFAPEATLHTWSVMELAEDSTTSSASNSTRRQSSMSATQSPAASGLSPATTTVPSTPLEQPEHQLVAESPAHQRDLHQKKRRRRSSGLSEPMLDASQDEVFSSSPSGDITTNSSPLRVEEGIESSDESDTDGDTAMSLEDGTAHTVTSQDSGSSTHSSLEDRLRQAASQAGTRGIEYDEQDDELSMDLVTGTVTNAFQPWARDRGANMENSAMYDLENVMPEDSSRHAAPLQRREDADITEPQEQTEGMSMDVTKAVGRIVSRQSPTGKGVKSPASRRKSIVRRRRSSGDDSTFEEPMDFTVMQGGIIGVEDESNSNNRTFFQGVDEEATMEFTTAVGGVLGDSARRESLCSEKTDGNDSMDMTAAVGGILAPIEEQTELESDADDEQTMAMEMTRAVGSILNQASAGAKRAARTALRSGTEATTESTTPKGQPTQQASPQTTPKSQQHLASVASETGSPSLALKPRLSGRPQRSATKSTTPQPKAQISTPVKSTTRTQRGTPSKQITPVPAGAETPNKTPLSANVTRRGASPKKLFKAEIKARNSPGSIPREANTTANTLFSRDAETGQQTPSVILRAPKPQLTRRRSSGIGVDKDGIGSPRVSEILSRRTSIGDSIPQFKLGGGAPQRVRLEDPQLLEHEVEAERAEEHRRESGRFIMEQEANQHQEETATLQLKDMIDAMSPKKPKSGKLKGRKSLAVGGAKGLLGKRPAELDMDDEEEADSTPKRLKGVSREGSPVKKVHLPRPPSKDETTGRLKYLQDLASTEKITPTVANSSPTRTVAASPSSAGRYRNVESNGDARPTSFEDKLDNVVGAIDVATAQLEHGRDGDEEEKISLQEFLNMTNIHFIELSTTKRRHTMAQSLAPRKSQDAEDHNGTEATFVAAATTLPLLELYQHATRELKSYISTGRKIIRTIEAETLAEQPPLFREYLDARPDVKLVMDNQFRNGKANARLQSKEGWYQWRAQLVEGLKAGLEGINHGIRADLVLLDQQQKQLDGVIPPLLLEQSELERQKSSLQQRLEELDSVDQEALTDYRHQLRDAHDYHLQRSALLDTLQDQIKEKDEALAAATELKLEMKDQIAEADRVREEHKGWPVADVLALKSKVEAIEKQSGWRLLAVEEVDEPNGYGAALTMVYKDQLRLFFYPHGFQCNAADAPRRRSGRKSASVSGPTAPISLTFAPIGQDDGEEAAPELATEKRFFLQMIRSQLHVFAMMPKGSIASKTLLSTVSQGWDLACNVSEEIRLLSLVGITTASILSDERLAIKVNLMLPNQAGRVDIIFTVMATILNDGAMVASTNVAANAVYGSMSHILSGAKSRKVQHALGKEVESLTLGEGALVSAVQGFLAWSRQQEPSKQEKKTETKIKDEADSAPTATSTPRAAAVQAPRSPSTLASAIVTASSAPKRSPLAPKRTNPMQKKALPVPKQRLEKFTSQYLQGTTGGAAVAAAAAAADKENFNPSLSVSGKAQAAQAVQDEASGWADKESSQLPIVKAAIPPEVQEAMMHTPIKRVGALRRSPI</sequence>
<feature type="region of interest" description="Disordered" evidence="2">
    <location>
        <begin position="90"/>
        <end position="389"/>
    </location>
</feature>
<evidence type="ECO:0000256" key="2">
    <source>
        <dbReference type="SAM" id="MobiDB-lite"/>
    </source>
</evidence>
<feature type="compositionally biased region" description="Low complexity" evidence="2">
    <location>
        <begin position="639"/>
        <end position="654"/>
    </location>
</feature>
<feature type="compositionally biased region" description="Low complexity" evidence="2">
    <location>
        <begin position="1581"/>
        <end position="1593"/>
    </location>
</feature>
<feature type="compositionally biased region" description="Low complexity" evidence="2">
    <location>
        <begin position="904"/>
        <end position="916"/>
    </location>
</feature>
<feature type="compositionally biased region" description="Low complexity" evidence="2">
    <location>
        <begin position="354"/>
        <end position="363"/>
    </location>
</feature>
<dbReference type="Pfam" id="PF15402">
    <property type="entry name" value="MELT_2"/>
    <property type="match status" value="6"/>
</dbReference>
<feature type="region of interest" description="Disordered" evidence="2">
    <location>
        <begin position="768"/>
        <end position="809"/>
    </location>
</feature>
<dbReference type="EMBL" id="AMGY01000006">
    <property type="protein sequence ID" value="EXJ81406.1"/>
    <property type="molecule type" value="Genomic_DNA"/>
</dbReference>
<organism evidence="4 5">
    <name type="scientific">Capronia epimyces CBS 606.96</name>
    <dbReference type="NCBI Taxonomy" id="1182542"/>
    <lineage>
        <taxon>Eukaryota</taxon>
        <taxon>Fungi</taxon>
        <taxon>Dikarya</taxon>
        <taxon>Ascomycota</taxon>
        <taxon>Pezizomycotina</taxon>
        <taxon>Eurotiomycetes</taxon>
        <taxon>Chaetothyriomycetidae</taxon>
        <taxon>Chaetothyriales</taxon>
        <taxon>Herpotrichiellaceae</taxon>
        <taxon>Capronia</taxon>
    </lineage>
</organism>
<reference evidence="4 5" key="1">
    <citation type="submission" date="2013-03" db="EMBL/GenBank/DDBJ databases">
        <title>The Genome Sequence of Capronia epimyces CBS 606.96.</title>
        <authorList>
            <consortium name="The Broad Institute Genomics Platform"/>
            <person name="Cuomo C."/>
            <person name="de Hoog S."/>
            <person name="Gorbushina A."/>
            <person name="Walker B."/>
            <person name="Young S.K."/>
            <person name="Zeng Q."/>
            <person name="Gargeya S."/>
            <person name="Fitzgerald M."/>
            <person name="Haas B."/>
            <person name="Abouelleil A."/>
            <person name="Allen A.W."/>
            <person name="Alvarado L."/>
            <person name="Arachchi H.M."/>
            <person name="Berlin A.M."/>
            <person name="Chapman S.B."/>
            <person name="Gainer-Dewar J."/>
            <person name="Goldberg J."/>
            <person name="Griggs A."/>
            <person name="Gujja S."/>
            <person name="Hansen M."/>
            <person name="Howarth C."/>
            <person name="Imamovic A."/>
            <person name="Ireland A."/>
            <person name="Larimer J."/>
            <person name="McCowan C."/>
            <person name="Murphy C."/>
            <person name="Pearson M."/>
            <person name="Poon T.W."/>
            <person name="Priest M."/>
            <person name="Roberts A."/>
            <person name="Saif S."/>
            <person name="Shea T."/>
            <person name="Sisk P."/>
            <person name="Sykes S."/>
            <person name="Wortman J."/>
            <person name="Nusbaum C."/>
            <person name="Birren B."/>
        </authorList>
    </citation>
    <scope>NUCLEOTIDE SEQUENCE [LARGE SCALE GENOMIC DNA]</scope>
    <source>
        <strain evidence="4 5">CBS 606.96</strain>
    </source>
</reference>
<feature type="compositionally biased region" description="Polar residues" evidence="2">
    <location>
        <begin position="244"/>
        <end position="264"/>
    </location>
</feature>
<feature type="compositionally biased region" description="Basic and acidic residues" evidence="2">
    <location>
        <begin position="1563"/>
        <end position="1579"/>
    </location>
</feature>
<accession>W9XWQ8</accession>
<feature type="region of interest" description="Disordered" evidence="2">
    <location>
        <begin position="427"/>
        <end position="502"/>
    </location>
</feature>
<proteinExistence type="predicted"/>
<feature type="compositionally biased region" description="Acidic residues" evidence="2">
    <location>
        <begin position="921"/>
        <end position="930"/>
    </location>
</feature>
<dbReference type="GO" id="GO:0000776">
    <property type="term" value="C:kinetochore"/>
    <property type="evidence" value="ECO:0007669"/>
    <property type="project" value="TreeGrafter"/>
</dbReference>
<keyword evidence="1" id="KW-0175">Coiled coil</keyword>
<feature type="compositionally biased region" description="Polar residues" evidence="2">
    <location>
        <begin position="723"/>
        <end position="732"/>
    </location>
</feature>
<dbReference type="Pfam" id="PF18210">
    <property type="entry name" value="Knl1_RWD_C"/>
    <property type="match status" value="1"/>
</dbReference>
<dbReference type="GO" id="GO:0007094">
    <property type="term" value="P:mitotic spindle assembly checkpoint signaling"/>
    <property type="evidence" value="ECO:0007669"/>
    <property type="project" value="TreeGrafter"/>
</dbReference>
<comment type="caution">
    <text evidence="4">The sequence shown here is derived from an EMBL/GenBank/DDBJ whole genome shotgun (WGS) entry which is preliminary data.</text>
</comment>